<name>A0A423U1U8_PENVA</name>
<dbReference type="OrthoDB" id="6361633at2759"/>
<keyword evidence="2 5" id="KW-0812">Transmembrane</keyword>
<evidence type="ECO:0000313" key="7">
    <source>
        <dbReference type="Proteomes" id="UP000283509"/>
    </source>
</evidence>
<organism evidence="6 7">
    <name type="scientific">Penaeus vannamei</name>
    <name type="common">Whiteleg shrimp</name>
    <name type="synonym">Litopenaeus vannamei</name>
    <dbReference type="NCBI Taxonomy" id="6689"/>
    <lineage>
        <taxon>Eukaryota</taxon>
        <taxon>Metazoa</taxon>
        <taxon>Ecdysozoa</taxon>
        <taxon>Arthropoda</taxon>
        <taxon>Crustacea</taxon>
        <taxon>Multicrustacea</taxon>
        <taxon>Malacostraca</taxon>
        <taxon>Eumalacostraca</taxon>
        <taxon>Eucarida</taxon>
        <taxon>Decapoda</taxon>
        <taxon>Dendrobranchiata</taxon>
        <taxon>Penaeoidea</taxon>
        <taxon>Penaeidae</taxon>
        <taxon>Penaeus</taxon>
    </lineage>
</organism>
<protein>
    <submittedName>
        <fullName evidence="6">Tetraspanin-17</fullName>
    </submittedName>
</protein>
<reference evidence="6 7" key="1">
    <citation type="submission" date="2018-04" db="EMBL/GenBank/DDBJ databases">
        <authorList>
            <person name="Zhang X."/>
            <person name="Yuan J."/>
            <person name="Li F."/>
            <person name="Xiang J."/>
        </authorList>
    </citation>
    <scope>NUCLEOTIDE SEQUENCE [LARGE SCALE GENOMIC DNA]</scope>
    <source>
        <tissue evidence="6">Muscle</tissue>
    </source>
</reference>
<evidence type="ECO:0000256" key="5">
    <source>
        <dbReference type="SAM" id="Phobius"/>
    </source>
</evidence>
<reference evidence="6 7" key="2">
    <citation type="submission" date="2019-01" db="EMBL/GenBank/DDBJ databases">
        <title>The decoding of complex shrimp genome reveals the adaptation for benthos swimmer, frequently molting mechanism and breeding impact on genome.</title>
        <authorList>
            <person name="Sun Y."/>
            <person name="Gao Y."/>
            <person name="Yu Y."/>
        </authorList>
    </citation>
    <scope>NUCLEOTIDE SEQUENCE [LARGE SCALE GENOMIC DNA]</scope>
    <source>
        <tissue evidence="6">Muscle</tissue>
    </source>
</reference>
<accession>A0A423U1U8</accession>
<dbReference type="AlphaFoldDB" id="A0A423U1U8"/>
<dbReference type="Pfam" id="PF00335">
    <property type="entry name" value="Tetraspanin"/>
    <property type="match status" value="1"/>
</dbReference>
<dbReference type="InterPro" id="IPR008952">
    <property type="entry name" value="Tetraspanin_EC2_sf"/>
</dbReference>
<dbReference type="InterPro" id="IPR018499">
    <property type="entry name" value="Tetraspanin/Peripherin"/>
</dbReference>
<dbReference type="EMBL" id="QCYY01000791">
    <property type="protein sequence ID" value="ROT82644.1"/>
    <property type="molecule type" value="Genomic_DNA"/>
</dbReference>
<evidence type="ECO:0000256" key="4">
    <source>
        <dbReference type="ARBA" id="ARBA00023136"/>
    </source>
</evidence>
<dbReference type="GO" id="GO:0016020">
    <property type="term" value="C:membrane"/>
    <property type="evidence" value="ECO:0007669"/>
    <property type="project" value="UniProtKB-SubCell"/>
</dbReference>
<gene>
    <name evidence="6" type="ORF">C7M84_024176</name>
</gene>
<dbReference type="Proteomes" id="UP000283509">
    <property type="component" value="Unassembled WGS sequence"/>
</dbReference>
<evidence type="ECO:0000256" key="3">
    <source>
        <dbReference type="ARBA" id="ARBA00022989"/>
    </source>
</evidence>
<evidence type="ECO:0000256" key="1">
    <source>
        <dbReference type="ARBA" id="ARBA00004141"/>
    </source>
</evidence>
<feature type="transmembrane region" description="Helical" evidence="5">
    <location>
        <begin position="188"/>
        <end position="212"/>
    </location>
</feature>
<keyword evidence="3 5" id="KW-1133">Transmembrane helix</keyword>
<evidence type="ECO:0000256" key="2">
    <source>
        <dbReference type="ARBA" id="ARBA00022692"/>
    </source>
</evidence>
<comment type="caution">
    <text evidence="6">The sequence shown here is derived from an EMBL/GenBank/DDBJ whole genome shotgun (WGS) entry which is preliminary data.</text>
</comment>
<dbReference type="Gene3D" id="1.10.1450.10">
    <property type="entry name" value="Tetraspanin"/>
    <property type="match status" value="1"/>
</dbReference>
<evidence type="ECO:0000313" key="6">
    <source>
        <dbReference type="EMBL" id="ROT82644.1"/>
    </source>
</evidence>
<sequence length="232" mass="25026">MIASGLLEAGVGIWCFVDSDLASKLDDVPLLYNSSAPPSSSTSRKSLEVAYLPMEEGEYGVSQSVLHLKSWYGQPAHAEYTRVVDHVQERLSCCGLTGPKDYLSSEWEEQANASFAVVPRSCCITILPEDAAAVPVGRRSDQGSAVVASSRGSWREYGGEGGCDVRRLSPRHSQGCLQLLPSWVKQNFAATGGALLVVALFQISGAVVTIVLRKQFKSFGCRDVPPIETLLF</sequence>
<proteinExistence type="predicted"/>
<dbReference type="SUPFAM" id="SSF48652">
    <property type="entry name" value="Tetraspanin"/>
    <property type="match status" value="1"/>
</dbReference>
<comment type="subcellular location">
    <subcellularLocation>
        <location evidence="1">Membrane</location>
        <topology evidence="1">Multi-pass membrane protein</topology>
    </subcellularLocation>
</comment>
<keyword evidence="4 5" id="KW-0472">Membrane</keyword>
<keyword evidence="7" id="KW-1185">Reference proteome</keyword>